<evidence type="ECO:0000313" key="1">
    <source>
        <dbReference type="EMBL" id="VGO17588.1"/>
    </source>
</evidence>
<gene>
    <name evidence="1" type="ORF">PDESU_06186</name>
</gene>
<sequence length="174" mass="19574">MRIDKVQMMLPDGDELLPPKELADKIHCTPRLISAMRRDGFLMPAGLATANWALEWLSINPEFRQNKPMDGVANSIADYRITDGDELLDSKGIAARFGRNTGYVYAMKRDGFLMPGRRATLNHALAWLAANPDFRVNRAESTNPDPSIKRNHNQTDITEFYTDGIPVRGEIKSD</sequence>
<dbReference type="AlphaFoldDB" id="A0A6C2UBP8"/>
<reference evidence="1 2" key="1">
    <citation type="submission" date="2019-04" db="EMBL/GenBank/DDBJ databases">
        <authorList>
            <person name="Van Vliet M D."/>
        </authorList>
    </citation>
    <scope>NUCLEOTIDE SEQUENCE [LARGE SCALE GENOMIC DNA]</scope>
    <source>
        <strain evidence="1 2">F1</strain>
    </source>
</reference>
<evidence type="ECO:0000313" key="2">
    <source>
        <dbReference type="Proteomes" id="UP000366872"/>
    </source>
</evidence>
<dbReference type="EMBL" id="CAAHFG010000005">
    <property type="protein sequence ID" value="VGO17588.1"/>
    <property type="molecule type" value="Genomic_DNA"/>
</dbReference>
<keyword evidence="2" id="KW-1185">Reference proteome</keyword>
<organism evidence="1 2">
    <name type="scientific">Pontiella desulfatans</name>
    <dbReference type="NCBI Taxonomy" id="2750659"/>
    <lineage>
        <taxon>Bacteria</taxon>
        <taxon>Pseudomonadati</taxon>
        <taxon>Kiritimatiellota</taxon>
        <taxon>Kiritimatiellia</taxon>
        <taxon>Kiritimatiellales</taxon>
        <taxon>Pontiellaceae</taxon>
        <taxon>Pontiella</taxon>
    </lineage>
</organism>
<name>A0A6C2UBP8_PONDE</name>
<dbReference type="Proteomes" id="UP000366872">
    <property type="component" value="Unassembled WGS sequence"/>
</dbReference>
<dbReference type="RefSeq" id="WP_136083076.1">
    <property type="nucleotide sequence ID" value="NZ_CAAHFG010000005.1"/>
</dbReference>
<proteinExistence type="predicted"/>
<accession>A0A6C2UBP8</accession>
<protein>
    <submittedName>
        <fullName evidence="1">Uncharacterized protein</fullName>
    </submittedName>
</protein>